<dbReference type="OrthoDB" id="76105at2759"/>
<evidence type="ECO:0000256" key="1">
    <source>
        <dbReference type="ARBA" id="ARBA00004604"/>
    </source>
</evidence>
<name>M3IJ87_CANMX</name>
<gene>
    <name evidence="8" type="ORF">G210_3306</name>
</gene>
<keyword evidence="9" id="KW-1185">Reference proteome</keyword>
<dbReference type="AlphaFoldDB" id="M3IJ87"/>
<evidence type="ECO:0000313" key="9">
    <source>
        <dbReference type="Proteomes" id="UP000011777"/>
    </source>
</evidence>
<keyword evidence="4" id="KW-0539">Nucleus</keyword>
<dbReference type="Pfam" id="PF04900">
    <property type="entry name" value="Fcf1"/>
    <property type="match status" value="1"/>
</dbReference>
<sequence length="254" mass="29049">MGKAKKTRKFAAVKRTLNTKKDQRLTLNSTTNKPKKDNDDPELARSVPQVSSALFFKYNEAIKPPYQVLIDTNFINFSIQKKIDIIRGLMDCLMAKCIPIITDCVIAELEKLGSKYRIALKLAKDPRIQRLSCSHKGTYADDCLVHRVMQHKCYIVATNDADLKRRIRKIPGIPILSVGGHKKERKKVDYEVCTKNNELTLVKFKCHELINSITKQLNHEPTLVREGSSDTDTDEICKKLQDIFNPKEEFDSTL</sequence>
<comment type="similarity">
    <text evidence="5">Belongs to the UTP23/FCF1 family. FCF1 subfamily.</text>
</comment>
<dbReference type="FunFam" id="3.40.50.1010:FF:000004">
    <property type="entry name" value="rRNA-processing protein FCF1 homolog"/>
    <property type="match status" value="1"/>
</dbReference>
<dbReference type="eggNOG" id="KOG3165">
    <property type="taxonomic scope" value="Eukaryota"/>
</dbReference>
<dbReference type="SUPFAM" id="SSF88723">
    <property type="entry name" value="PIN domain-like"/>
    <property type="match status" value="1"/>
</dbReference>
<dbReference type="STRING" id="1245528.M3IJ87"/>
<dbReference type="GO" id="GO:0032040">
    <property type="term" value="C:small-subunit processome"/>
    <property type="evidence" value="ECO:0007669"/>
    <property type="project" value="InterPro"/>
</dbReference>
<evidence type="ECO:0000256" key="3">
    <source>
        <dbReference type="ARBA" id="ARBA00022552"/>
    </source>
</evidence>
<keyword evidence="2" id="KW-0690">Ribosome biogenesis</keyword>
<dbReference type="PANTHER" id="PTHR12416">
    <property type="entry name" value="RRNA-PROCESSING PROTEIN UTP23 HOMOLOG"/>
    <property type="match status" value="1"/>
</dbReference>
<feature type="domain" description="PIN" evidence="7">
    <location>
        <begin position="66"/>
        <end position="165"/>
    </location>
</feature>
<dbReference type="Proteomes" id="UP000011777">
    <property type="component" value="Unassembled WGS sequence"/>
</dbReference>
<dbReference type="InterPro" id="IPR006984">
    <property type="entry name" value="Fcf1/UTP23"/>
</dbReference>
<dbReference type="EMBL" id="AOGT01002005">
    <property type="protein sequence ID" value="EMG46446.1"/>
    <property type="molecule type" value="Genomic_DNA"/>
</dbReference>
<evidence type="ECO:0000256" key="2">
    <source>
        <dbReference type="ARBA" id="ARBA00022517"/>
    </source>
</evidence>
<dbReference type="GO" id="GO:0006364">
    <property type="term" value="P:rRNA processing"/>
    <property type="evidence" value="ECO:0007669"/>
    <property type="project" value="UniProtKB-KW"/>
</dbReference>
<evidence type="ECO:0000256" key="5">
    <source>
        <dbReference type="ARBA" id="ARBA00024026"/>
    </source>
</evidence>
<comment type="subcellular location">
    <subcellularLocation>
        <location evidence="1">Nucleus</location>
        <location evidence="1">Nucleolus</location>
    </subcellularLocation>
</comment>
<dbReference type="HOGENOM" id="CLU_081098_0_1_1"/>
<dbReference type="GO" id="GO:0042274">
    <property type="term" value="P:ribosomal small subunit biogenesis"/>
    <property type="evidence" value="ECO:0007669"/>
    <property type="project" value="UniProtKB-ARBA"/>
</dbReference>
<dbReference type="CDD" id="cd09864">
    <property type="entry name" value="PIN_Fcf1-like"/>
    <property type="match status" value="1"/>
</dbReference>
<evidence type="ECO:0000256" key="6">
    <source>
        <dbReference type="SAM" id="MobiDB-lite"/>
    </source>
</evidence>
<dbReference type="InterPro" id="IPR037503">
    <property type="entry name" value="Fcf1_PIN"/>
</dbReference>
<accession>M3IJ87</accession>
<proteinExistence type="inferred from homology"/>
<evidence type="ECO:0000259" key="7">
    <source>
        <dbReference type="SMART" id="SM00670"/>
    </source>
</evidence>
<evidence type="ECO:0000313" key="8">
    <source>
        <dbReference type="EMBL" id="EMG46446.1"/>
    </source>
</evidence>
<dbReference type="Gene3D" id="3.40.50.1010">
    <property type="entry name" value="5'-nuclease"/>
    <property type="match status" value="1"/>
</dbReference>
<keyword evidence="3" id="KW-0698">rRNA processing</keyword>
<dbReference type="InterPro" id="IPR029060">
    <property type="entry name" value="PIN-like_dom_sf"/>
</dbReference>
<feature type="region of interest" description="Disordered" evidence="6">
    <location>
        <begin position="18"/>
        <end position="43"/>
    </location>
</feature>
<dbReference type="GO" id="GO:0004540">
    <property type="term" value="F:RNA nuclease activity"/>
    <property type="evidence" value="ECO:0007669"/>
    <property type="project" value="UniProtKB-ARBA"/>
</dbReference>
<dbReference type="InterPro" id="IPR002716">
    <property type="entry name" value="PIN_dom"/>
</dbReference>
<protein>
    <recommendedName>
        <fullName evidence="7">PIN domain-containing protein</fullName>
    </recommendedName>
</protein>
<organism evidence="8 9">
    <name type="scientific">Candida maltosa (strain Xu316)</name>
    <name type="common">Yeast</name>
    <dbReference type="NCBI Taxonomy" id="1245528"/>
    <lineage>
        <taxon>Eukaryota</taxon>
        <taxon>Fungi</taxon>
        <taxon>Dikarya</taxon>
        <taxon>Ascomycota</taxon>
        <taxon>Saccharomycotina</taxon>
        <taxon>Pichiomycetes</taxon>
        <taxon>Debaryomycetaceae</taxon>
        <taxon>Candida/Lodderomyces clade</taxon>
        <taxon>Candida</taxon>
    </lineage>
</organism>
<evidence type="ECO:0000256" key="4">
    <source>
        <dbReference type="ARBA" id="ARBA00023242"/>
    </source>
</evidence>
<comment type="caution">
    <text evidence="8">The sequence shown here is derived from an EMBL/GenBank/DDBJ whole genome shotgun (WGS) entry which is preliminary data.</text>
</comment>
<dbReference type="SMART" id="SM00670">
    <property type="entry name" value="PINc"/>
    <property type="match status" value="1"/>
</dbReference>
<reference evidence="8 9" key="1">
    <citation type="submission" date="2013-02" db="EMBL/GenBank/DDBJ databases">
        <title>Genome sequence of Candida maltosa Xu316, a potential industrial strain for xylitol and ethanol production.</title>
        <authorList>
            <person name="Yu J."/>
            <person name="Wang Q."/>
            <person name="Geng X."/>
            <person name="Bao W."/>
            <person name="He P."/>
            <person name="Cai J."/>
        </authorList>
    </citation>
    <scope>NUCLEOTIDE SEQUENCE [LARGE SCALE GENOMIC DNA]</scope>
    <source>
        <strain evidence="9">Xu316</strain>
    </source>
</reference>